<dbReference type="PANTHER" id="PTHR33447">
    <property type="entry name" value="GLUTATHIONE GAMMA-GLUTAMYLCYSTEINYLTRANSFERASE"/>
    <property type="match status" value="1"/>
</dbReference>
<dbReference type="KEGG" id="pti:PHATRDRAFT_48175"/>
<reference evidence="8" key="2">
    <citation type="submission" date="2008-08" db="EMBL/GenBank/DDBJ databases">
        <authorList>
            <consortium name="Diatom Consortium"/>
            <person name="Grigoriev I."/>
            <person name="Grimwood J."/>
            <person name="Kuo A."/>
            <person name="Otillar R.P."/>
            <person name="Salamov A."/>
            <person name="Detter J.C."/>
            <person name="Lindquist E."/>
            <person name="Shapiro H."/>
            <person name="Lucas S."/>
            <person name="Glavina del Rio T."/>
            <person name="Pitluck S."/>
            <person name="Rokhsar D."/>
            <person name="Bowler C."/>
        </authorList>
    </citation>
    <scope>GENOME REANNOTATION</scope>
    <source>
        <strain evidence="8">CCAP 1055/1</strain>
    </source>
</reference>
<dbReference type="FunFam" id="3.90.70.30:FF:000001">
    <property type="entry name" value="Glutathione gamma-glutamylcysteinyltransferase 1"/>
    <property type="match status" value="1"/>
</dbReference>
<sequence>MHETERDARVSRVIERVRLREEVCARPVAYGTVRYRIDRSLHTWVCDRYQATVLPIRSPRHRTDRDGVGTYRHTNSEGRGAGSATQCTRAQRALGFLPRRAVALALSGREKSFSRSTNTKHIFNTVSFGSFTRLSDFHHPLGSYGAVRLYGLTSIPANPIQTVTRTLSIPPGFPDHEIVPAPFTHRLWFRLVSLAHTSPSSTRTVPLGVERNSSRRPRRGSVALRRPRSLSFTTMSAYTRTDTHASAGSVGPSSPHCQTCTCHFHELDEAPHLVPSQQLPQSVVPLPPPLPEPTYSVRRRVLPASLVPLNSRQGTLWLTDCLTQNTAALYIPLSEHFCNQSDPAYCGVTTLLMVLNVFAMDPHVRWKHGWRYFGNEDVLLSQCCLTPERIRRAGISMHEFAQLASCQGVRVRMQRPQPPSAIETDSGSVHTNPSFDLDDLQRFRLDIQRVLSGTAETSGNPAAAMETNGVIVVSFSRAVLGQTGDGHFSPLAAYHAATDQVLVLDVARFKYPPYWVTVTDLYRSLLPHDPATSQSRGWYVLQPPLRSASYRGSAGGEDRRPAKLVPLVGEPHGARTHACPVQVIKTAYCQVAEHEPRNNDAKGP</sequence>
<dbReference type="AlphaFoldDB" id="B7G686"/>
<feature type="region of interest" description="Disordered" evidence="5">
    <location>
        <begin position="199"/>
        <end position="226"/>
    </location>
</feature>
<dbReference type="PROSITE" id="PS51443">
    <property type="entry name" value="PCS"/>
    <property type="match status" value="1"/>
</dbReference>
<dbReference type="GO" id="GO:0010038">
    <property type="term" value="P:response to metal ion"/>
    <property type="evidence" value="ECO:0007669"/>
    <property type="project" value="InterPro"/>
</dbReference>
<name>B7G686_PHATC</name>
<feature type="region of interest" description="Disordered" evidence="5">
    <location>
        <begin position="60"/>
        <end position="84"/>
    </location>
</feature>
<evidence type="ECO:0000256" key="2">
    <source>
        <dbReference type="ARBA" id="ARBA00022539"/>
    </source>
</evidence>
<evidence type="ECO:0000256" key="1">
    <source>
        <dbReference type="ARBA" id="ARBA00012468"/>
    </source>
</evidence>
<evidence type="ECO:0000256" key="3">
    <source>
        <dbReference type="ARBA" id="ARBA00022679"/>
    </source>
</evidence>
<evidence type="ECO:0000259" key="6">
    <source>
        <dbReference type="PROSITE" id="PS51443"/>
    </source>
</evidence>
<keyword evidence="3" id="KW-0808">Transferase</keyword>
<dbReference type="PaxDb" id="2850-Phatr48175"/>
<dbReference type="GO" id="GO:0016756">
    <property type="term" value="F:glutathione gamma-glutamylcysteinyltransferase activity"/>
    <property type="evidence" value="ECO:0007669"/>
    <property type="project" value="UniProtKB-EC"/>
</dbReference>
<dbReference type="EC" id="2.3.2.15" evidence="1"/>
<dbReference type="RefSeq" id="XP_002182531.1">
    <property type="nucleotide sequence ID" value="XM_002182495.1"/>
</dbReference>
<dbReference type="InterPro" id="IPR038765">
    <property type="entry name" value="Papain-like_cys_pep_sf"/>
</dbReference>
<keyword evidence="4" id="KW-0479">Metal-binding</keyword>
<dbReference type="InterPro" id="IPR040409">
    <property type="entry name" value="PCS-like"/>
</dbReference>
<feature type="domain" description="Peptidase C83" evidence="6">
    <location>
        <begin position="292"/>
        <end position="546"/>
    </location>
</feature>
<reference evidence="7 8" key="1">
    <citation type="journal article" date="2008" name="Nature">
        <title>The Phaeodactylum genome reveals the evolutionary history of diatom genomes.</title>
        <authorList>
            <person name="Bowler C."/>
            <person name="Allen A.E."/>
            <person name="Badger J.H."/>
            <person name="Grimwood J."/>
            <person name="Jabbari K."/>
            <person name="Kuo A."/>
            <person name="Maheswari U."/>
            <person name="Martens C."/>
            <person name="Maumus F."/>
            <person name="Otillar R.P."/>
            <person name="Rayko E."/>
            <person name="Salamov A."/>
            <person name="Vandepoele K."/>
            <person name="Beszteri B."/>
            <person name="Gruber A."/>
            <person name="Heijde M."/>
            <person name="Katinka M."/>
            <person name="Mock T."/>
            <person name="Valentin K."/>
            <person name="Verret F."/>
            <person name="Berges J.A."/>
            <person name="Brownlee C."/>
            <person name="Cadoret J.P."/>
            <person name="Chiovitti A."/>
            <person name="Choi C.J."/>
            <person name="Coesel S."/>
            <person name="De Martino A."/>
            <person name="Detter J.C."/>
            <person name="Durkin C."/>
            <person name="Falciatore A."/>
            <person name="Fournet J."/>
            <person name="Haruta M."/>
            <person name="Huysman M.J."/>
            <person name="Jenkins B.D."/>
            <person name="Jiroutova K."/>
            <person name="Jorgensen R.E."/>
            <person name="Joubert Y."/>
            <person name="Kaplan A."/>
            <person name="Kroger N."/>
            <person name="Kroth P.G."/>
            <person name="La Roche J."/>
            <person name="Lindquist E."/>
            <person name="Lommer M."/>
            <person name="Martin-Jezequel V."/>
            <person name="Lopez P.J."/>
            <person name="Lucas S."/>
            <person name="Mangogna M."/>
            <person name="McGinnis K."/>
            <person name="Medlin L.K."/>
            <person name="Montsant A."/>
            <person name="Oudot-Le Secq M.P."/>
            <person name="Napoli C."/>
            <person name="Obornik M."/>
            <person name="Parker M.S."/>
            <person name="Petit J.L."/>
            <person name="Porcel B.M."/>
            <person name="Poulsen N."/>
            <person name="Robison M."/>
            <person name="Rychlewski L."/>
            <person name="Rynearson T.A."/>
            <person name="Schmutz J."/>
            <person name="Shapiro H."/>
            <person name="Siaut M."/>
            <person name="Stanley M."/>
            <person name="Sussman M.R."/>
            <person name="Taylor A.R."/>
            <person name="Vardi A."/>
            <person name="von Dassow P."/>
            <person name="Vyverman W."/>
            <person name="Willis A."/>
            <person name="Wyrwicz L.S."/>
            <person name="Rokhsar D.S."/>
            <person name="Weissenbach J."/>
            <person name="Armbrust E.V."/>
            <person name="Green B.R."/>
            <person name="Van de Peer Y."/>
            <person name="Grigoriev I.V."/>
        </authorList>
    </citation>
    <scope>NUCLEOTIDE SEQUENCE [LARGE SCALE GENOMIC DNA]</scope>
    <source>
        <strain evidence="7 8">CCAP 1055/1</strain>
    </source>
</reference>
<evidence type="ECO:0000313" key="8">
    <source>
        <dbReference type="Proteomes" id="UP000000759"/>
    </source>
</evidence>
<dbReference type="GO" id="GO:0046938">
    <property type="term" value="P:phytochelatin biosynthetic process"/>
    <property type="evidence" value="ECO:0007669"/>
    <property type="project" value="InterPro"/>
</dbReference>
<gene>
    <name evidence="7" type="ORF">PHATRDRAFT_48175</name>
</gene>
<dbReference type="EMBL" id="CM000618">
    <property type="protein sequence ID" value="EEC45818.1"/>
    <property type="molecule type" value="Genomic_DNA"/>
</dbReference>
<proteinExistence type="predicted"/>
<dbReference type="Proteomes" id="UP000000759">
    <property type="component" value="Chromosome 16"/>
</dbReference>
<dbReference type="GO" id="GO:0046872">
    <property type="term" value="F:metal ion binding"/>
    <property type="evidence" value="ECO:0007669"/>
    <property type="project" value="UniProtKB-KW"/>
</dbReference>
<keyword evidence="2" id="KW-0104">Cadmium</keyword>
<dbReference type="Pfam" id="PF05023">
    <property type="entry name" value="Phytochelatin"/>
    <property type="match status" value="1"/>
</dbReference>
<dbReference type="Gene3D" id="3.90.70.30">
    <property type="entry name" value="Phytochelatin synthase, N-terminal domain"/>
    <property type="match status" value="1"/>
</dbReference>
<evidence type="ECO:0000313" key="7">
    <source>
        <dbReference type="EMBL" id="EEC45818.1"/>
    </source>
</evidence>
<dbReference type="InterPro" id="IPR007719">
    <property type="entry name" value="PCS_N"/>
</dbReference>
<evidence type="ECO:0000256" key="5">
    <source>
        <dbReference type="SAM" id="MobiDB-lite"/>
    </source>
</evidence>
<dbReference type="HOGENOM" id="CLU_452350_0_0_1"/>
<evidence type="ECO:0000256" key="4">
    <source>
        <dbReference type="ARBA" id="ARBA00022723"/>
    </source>
</evidence>
<organism evidence="7 8">
    <name type="scientific">Phaeodactylum tricornutum (strain CCAP 1055/1)</name>
    <dbReference type="NCBI Taxonomy" id="556484"/>
    <lineage>
        <taxon>Eukaryota</taxon>
        <taxon>Sar</taxon>
        <taxon>Stramenopiles</taxon>
        <taxon>Ochrophyta</taxon>
        <taxon>Bacillariophyta</taxon>
        <taxon>Bacillariophyceae</taxon>
        <taxon>Bacillariophycidae</taxon>
        <taxon>Naviculales</taxon>
        <taxon>Phaeodactylaceae</taxon>
        <taxon>Phaeodactylum</taxon>
    </lineage>
</organism>
<keyword evidence="8" id="KW-1185">Reference proteome</keyword>
<dbReference type="GeneID" id="7203312"/>
<protein>
    <recommendedName>
        <fullName evidence="1">glutathione gamma-glutamylcysteinyltransferase</fullName>
        <ecNumber evidence="1">2.3.2.15</ecNumber>
    </recommendedName>
</protein>
<accession>B7G686</accession>
<dbReference type="InParanoid" id="B7G686"/>
<dbReference type="eggNOG" id="KOG0632">
    <property type="taxonomic scope" value="Eukaryota"/>
</dbReference>
<dbReference type="OrthoDB" id="448954at2759"/>
<dbReference type="InterPro" id="IPR038156">
    <property type="entry name" value="PCS_N_sf"/>
</dbReference>
<dbReference type="SUPFAM" id="SSF54001">
    <property type="entry name" value="Cysteine proteinases"/>
    <property type="match status" value="1"/>
</dbReference>